<name>A0A328VBF6_9CHLR</name>
<reference evidence="1 2" key="1">
    <citation type="submission" date="2016-08" db="EMBL/GenBank/DDBJ databases">
        <title>Analysis of Carbohydrate Active Enzymes in Thermogemmatispora T81 Reveals Carbohydrate Degradation Ability.</title>
        <authorList>
            <person name="Tomazini A."/>
            <person name="Lal S."/>
            <person name="Stott M."/>
            <person name="Henrissat B."/>
            <person name="Polikarpov I."/>
            <person name="Sparling R."/>
            <person name="Levin D.B."/>
        </authorList>
    </citation>
    <scope>NUCLEOTIDE SEQUENCE [LARGE SCALE GENOMIC DNA]</scope>
    <source>
        <strain evidence="1 2">T81</strain>
    </source>
</reference>
<dbReference type="Proteomes" id="UP000248706">
    <property type="component" value="Unassembled WGS sequence"/>
</dbReference>
<gene>
    <name evidence="1" type="ORF">A4R35_01150</name>
</gene>
<dbReference type="EMBL" id="MCIF01000002">
    <property type="protein sequence ID" value="RAQ94119.1"/>
    <property type="molecule type" value="Genomic_DNA"/>
</dbReference>
<proteinExistence type="predicted"/>
<evidence type="ECO:0000313" key="2">
    <source>
        <dbReference type="Proteomes" id="UP000248706"/>
    </source>
</evidence>
<organism evidence="1 2">
    <name type="scientific">Thermogemmatispora tikiterensis</name>
    <dbReference type="NCBI Taxonomy" id="1825093"/>
    <lineage>
        <taxon>Bacteria</taxon>
        <taxon>Bacillati</taxon>
        <taxon>Chloroflexota</taxon>
        <taxon>Ktedonobacteria</taxon>
        <taxon>Thermogemmatisporales</taxon>
        <taxon>Thermogemmatisporaceae</taxon>
        <taxon>Thermogemmatispora</taxon>
    </lineage>
</organism>
<evidence type="ECO:0000313" key="1">
    <source>
        <dbReference type="EMBL" id="RAQ94119.1"/>
    </source>
</evidence>
<dbReference type="AlphaFoldDB" id="A0A328VBF6"/>
<keyword evidence="2" id="KW-1185">Reference proteome</keyword>
<accession>A0A328VBF6</accession>
<comment type="caution">
    <text evidence="1">The sequence shown here is derived from an EMBL/GenBank/DDBJ whole genome shotgun (WGS) entry which is preliminary data.</text>
</comment>
<sequence>MLSDPAASGMSLDPISAAESEQLLHARRQEVAHRLQAVRNEIAGLIAEAPSPALEMLLWHVLEHVFVAQEYADPGTVTELTPYDHWLALDPADVPGGGQSRHFKTPAPLS</sequence>
<dbReference type="RefSeq" id="WP_146747075.1">
    <property type="nucleotide sequence ID" value="NZ_MCIF01000002.1"/>
</dbReference>
<protein>
    <submittedName>
        <fullName evidence="1">Uncharacterized protein</fullName>
    </submittedName>
</protein>